<evidence type="ECO:0000256" key="11">
    <source>
        <dbReference type="ARBA" id="ARBA00022989"/>
    </source>
</evidence>
<dbReference type="PROSITE" id="PS00154">
    <property type="entry name" value="ATPASE_E1_E2"/>
    <property type="match status" value="1"/>
</dbReference>
<dbReference type="InterPro" id="IPR036163">
    <property type="entry name" value="HMA_dom_sf"/>
</dbReference>
<dbReference type="SUPFAM" id="SSF81653">
    <property type="entry name" value="Calcium ATPase, transduction domain A"/>
    <property type="match status" value="1"/>
</dbReference>
<keyword evidence="3" id="KW-0813">Transport</keyword>
<feature type="domain" description="HMA" evidence="16">
    <location>
        <begin position="22"/>
        <end position="87"/>
    </location>
</feature>
<dbReference type="InterPro" id="IPR008250">
    <property type="entry name" value="ATPase_P-typ_transduc_dom_A_sf"/>
</dbReference>
<dbReference type="AlphaFoldDB" id="A0A9W9Y1T8"/>
<dbReference type="InterPro" id="IPR006121">
    <property type="entry name" value="HMA_dom"/>
</dbReference>
<keyword evidence="11 15" id="KW-1133">Transmembrane helix</keyword>
<keyword evidence="5 15" id="KW-0479">Metal-binding</keyword>
<evidence type="ECO:0000256" key="10">
    <source>
        <dbReference type="ARBA" id="ARBA00022967"/>
    </source>
</evidence>
<keyword evidence="10" id="KW-1278">Translocase</keyword>
<dbReference type="FunFam" id="2.70.150.10:FF:000068">
    <property type="entry name" value="Copper resistance-associated P-type ATPase"/>
    <property type="match status" value="1"/>
</dbReference>
<dbReference type="InterPro" id="IPR006122">
    <property type="entry name" value="HMA_Cu_ion-bd"/>
</dbReference>
<dbReference type="SUPFAM" id="SSF81660">
    <property type="entry name" value="Metal cation-transporting ATPase, ATP-binding domain N"/>
    <property type="match status" value="1"/>
</dbReference>
<evidence type="ECO:0000256" key="8">
    <source>
        <dbReference type="ARBA" id="ARBA00022840"/>
    </source>
</evidence>
<sequence>MSSGSRIQSSDLEAGHQSLDTQTSLFFVTNVHCASCVAYITEVLSETPSVGNIEVTILTHEVRASHSTTVRPADLVNALIHAAFEVHYVTTFDQRGKLIAELNTSSWNYRGSTFFSSPRTSVSSISSNIKERIQSSSHKRHIANCDACRKEELEALSRHSSSRSELALLDEKSSQAPFQPLNKHHEKDITVTNLESTPENAVQESLRSFATSETKVQPDVAAPKLPTHIAELPSPTTEPADEFIAQISVGGMSCASCANGITAQVQQLEFVKEITVNLLTNSATVVYVGLRNNADEIVEQINDAGFEASLDEVNLLCKPPVSAAPTTNYVSEIAITGMTCGSCVGGVTRGLEELPFIRDVSVNLLSHSGRVEFEGRDNLDKIIEKIEDLGYDATVNSVSPLKAGTENLSTAQIRTISIRVDGMFCHHCPQTVLGVVNSVSGVTIEEALSEKTPILKVTYTPQPPLLTVRTIISAINSANDNFRATVYHPPSIEDRSRAIQHHERSRLLARLLFVFVSAIPTFLIGIVFMSLVSSENSVRMYLEQPMWSGSVTRIEWALFIMTTPVMFYGTDVFHVRALKEVYALWRPGSRVPILRRFYRFGSMNLLISAGTSVAYISSLAVLIADAVVGTKSSSHSATYFDSVVFLTMFILAGRFLEAYSKARTGDAVTSLGKLRPLEALLSDDTSEGGVKRTSVDLLEVGDVVNLPHGASPPADGVIVDSASYQFDESSLTGESRPVKKTVDDIVYTGSVNVGQPVRIRITELGGSSMLDRIIAVVREGQSKRAPLERVADLLTSHFVPIITLIAISTFIIWLALGHSGVLPADYLDVAHGGWTFWALEFAISVFVVACPCGLALAAPTALFVGGGLAAKHGVLVKGGGEAFQEASRLNAIVFDKTGTLTEGGSLKVSDHEVLTSDPEVAKVAWALARKMEESSNHPIAQAITEFCKTQKSSSVKSSDIHEISGQGMKGTFTVSGSEQEGQYEAAIGNERLLKSLLSPETDTYFISNLLAKYQSAGKSTAVLSLRQVHTQSTKPSNFIPAIIFATSDTIRPEAVEIISQLQKCHIDVFMCTGDNQTTAHAVADMIGIPRSKVMANVLPAEKASFVRQIQDRSPNTMPADGKTTIVAFVGDGVNDSPALAAADVSIAMASGSDVAINSASFILLNSDLSTILQLVLLSRRVFNRVRMNFGWAVIYNLCLVPVAAGVLYPIVSGHHEKIIDDGMVMASEHWRLSPVWAALAMALSSISVVLSSLALRIDKESIMKIVRRKK</sequence>
<dbReference type="EMBL" id="JAPWDS010000002">
    <property type="protein sequence ID" value="KAJ5514138.1"/>
    <property type="molecule type" value="Genomic_DNA"/>
</dbReference>
<gene>
    <name evidence="17" type="ORF">N7463_003690</name>
</gene>
<dbReference type="SUPFAM" id="SSF55008">
    <property type="entry name" value="HMA, heavy metal-associated domain"/>
    <property type="match status" value="4"/>
</dbReference>
<dbReference type="InterPro" id="IPR023299">
    <property type="entry name" value="ATPase_P-typ_cyto_dom_N"/>
</dbReference>
<dbReference type="PROSITE" id="PS50846">
    <property type="entry name" value="HMA_2"/>
    <property type="match status" value="4"/>
</dbReference>
<protein>
    <submittedName>
        <fullName evidence="17">ATPase P-type K/Mg/Cd/Cu/Zn/Na/Ca/Na/H-transporter</fullName>
    </submittedName>
</protein>
<dbReference type="InterPro" id="IPR023214">
    <property type="entry name" value="HAD_sf"/>
</dbReference>
<feature type="transmembrane region" description="Helical" evidence="15">
    <location>
        <begin position="636"/>
        <end position="656"/>
    </location>
</feature>
<feature type="domain" description="HMA" evidence="16">
    <location>
        <begin position="414"/>
        <end position="483"/>
    </location>
</feature>
<accession>A0A9W9Y1T8</accession>
<dbReference type="Gene3D" id="3.40.50.1000">
    <property type="entry name" value="HAD superfamily/HAD-like"/>
    <property type="match status" value="1"/>
</dbReference>
<comment type="caution">
    <text evidence="17">The sequence shown here is derived from an EMBL/GenBank/DDBJ whole genome shotgun (WGS) entry which is preliminary data.</text>
</comment>
<dbReference type="Proteomes" id="UP001149954">
    <property type="component" value="Unassembled WGS sequence"/>
</dbReference>
<dbReference type="InterPro" id="IPR059000">
    <property type="entry name" value="ATPase_P-type_domA"/>
</dbReference>
<keyword evidence="8 15" id="KW-0067">ATP-binding</keyword>
<evidence type="ECO:0000256" key="6">
    <source>
        <dbReference type="ARBA" id="ARBA00022737"/>
    </source>
</evidence>
<reference evidence="17" key="2">
    <citation type="journal article" date="2023" name="IMA Fungus">
        <title>Comparative genomic study of the Penicillium genus elucidates a diverse pangenome and 15 lateral gene transfer events.</title>
        <authorList>
            <person name="Petersen C."/>
            <person name="Sorensen T."/>
            <person name="Nielsen M.R."/>
            <person name="Sondergaard T.E."/>
            <person name="Sorensen J.L."/>
            <person name="Fitzpatrick D.A."/>
            <person name="Frisvad J.C."/>
            <person name="Nielsen K.L."/>
        </authorList>
    </citation>
    <scope>NUCLEOTIDE SEQUENCE</scope>
    <source>
        <strain evidence="17">IBT 29495</strain>
    </source>
</reference>
<dbReference type="SFLD" id="SFLDF00027">
    <property type="entry name" value="p-type_atpase"/>
    <property type="match status" value="1"/>
</dbReference>
<dbReference type="Gene3D" id="3.30.70.100">
    <property type="match status" value="4"/>
</dbReference>
<dbReference type="CDD" id="cd00371">
    <property type="entry name" value="HMA"/>
    <property type="match status" value="4"/>
</dbReference>
<dbReference type="PROSITE" id="PS01229">
    <property type="entry name" value="COF_2"/>
    <property type="match status" value="1"/>
</dbReference>
<evidence type="ECO:0000256" key="9">
    <source>
        <dbReference type="ARBA" id="ARBA00022842"/>
    </source>
</evidence>
<dbReference type="PROSITE" id="PS01047">
    <property type="entry name" value="HMA_1"/>
    <property type="match status" value="2"/>
</dbReference>
<feature type="transmembrane region" description="Helical" evidence="15">
    <location>
        <begin position="1235"/>
        <end position="1255"/>
    </location>
</feature>
<proteinExistence type="inferred from homology"/>
<keyword evidence="6" id="KW-0677">Repeat</keyword>
<dbReference type="FunFam" id="3.30.70.100:FF:000001">
    <property type="entry name" value="ATPase copper transporting beta"/>
    <property type="match status" value="2"/>
</dbReference>
<dbReference type="CDD" id="cd02094">
    <property type="entry name" value="P-type_ATPase_Cu-like"/>
    <property type="match status" value="1"/>
</dbReference>
<dbReference type="GO" id="GO:0055070">
    <property type="term" value="P:copper ion homeostasis"/>
    <property type="evidence" value="ECO:0007669"/>
    <property type="project" value="TreeGrafter"/>
</dbReference>
<evidence type="ECO:0000256" key="5">
    <source>
        <dbReference type="ARBA" id="ARBA00022723"/>
    </source>
</evidence>
<dbReference type="PANTHER" id="PTHR43520:SF32">
    <property type="entry name" value="COPPER RESISTANCE P-TYPE ATPASE (EUROFUNG)"/>
    <property type="match status" value="1"/>
</dbReference>
<feature type="transmembrane region" description="Helical" evidence="15">
    <location>
        <begin position="1189"/>
        <end position="1211"/>
    </location>
</feature>
<feature type="transmembrane region" description="Helical" evidence="15">
    <location>
        <begin position="793"/>
        <end position="816"/>
    </location>
</feature>
<dbReference type="Pfam" id="PF00403">
    <property type="entry name" value="HMA"/>
    <property type="match status" value="3"/>
</dbReference>
<dbReference type="NCBIfam" id="TIGR01494">
    <property type="entry name" value="ATPase_P-type"/>
    <property type="match status" value="2"/>
</dbReference>
<dbReference type="InterPro" id="IPR018303">
    <property type="entry name" value="ATPase_P-typ_P_site"/>
</dbReference>
<dbReference type="Pfam" id="PF00122">
    <property type="entry name" value="E1-E2_ATPase"/>
    <property type="match status" value="1"/>
</dbReference>
<dbReference type="PRINTS" id="PR00120">
    <property type="entry name" value="HATPASE"/>
</dbReference>
<dbReference type="SUPFAM" id="SSF81665">
    <property type="entry name" value="Calcium ATPase, transmembrane domain M"/>
    <property type="match status" value="1"/>
</dbReference>
<dbReference type="Gene3D" id="2.70.150.10">
    <property type="entry name" value="Calcium-transporting ATPase, cytoplasmic transduction domain A"/>
    <property type="match status" value="1"/>
</dbReference>
<evidence type="ECO:0000256" key="4">
    <source>
        <dbReference type="ARBA" id="ARBA00022692"/>
    </source>
</evidence>
<evidence type="ECO:0000313" key="18">
    <source>
        <dbReference type="Proteomes" id="UP001149954"/>
    </source>
</evidence>
<dbReference type="InterPro" id="IPR036412">
    <property type="entry name" value="HAD-like_sf"/>
</dbReference>
<evidence type="ECO:0000256" key="7">
    <source>
        <dbReference type="ARBA" id="ARBA00022741"/>
    </source>
</evidence>
<evidence type="ECO:0000256" key="13">
    <source>
        <dbReference type="ARBA" id="ARBA00023065"/>
    </source>
</evidence>
<dbReference type="InterPro" id="IPR001757">
    <property type="entry name" value="P_typ_ATPase"/>
</dbReference>
<dbReference type="PANTHER" id="PTHR43520">
    <property type="entry name" value="ATP7, ISOFORM B"/>
    <property type="match status" value="1"/>
</dbReference>
<keyword evidence="9" id="KW-0460">Magnesium</keyword>
<dbReference type="GO" id="GO:0005507">
    <property type="term" value="F:copper ion binding"/>
    <property type="evidence" value="ECO:0007669"/>
    <property type="project" value="InterPro"/>
</dbReference>
<name>A0A9W9Y1T8_9EURO</name>
<dbReference type="NCBIfam" id="TIGR00003">
    <property type="entry name" value="copper ion binding protein"/>
    <property type="match status" value="1"/>
</dbReference>
<comment type="similarity">
    <text evidence="2 15">Belongs to the cation transport ATPase (P-type) (TC 3.A.3) family. Type IB subfamily.</text>
</comment>
<organism evidence="17 18">
    <name type="scientific">Penicillium fimorum</name>
    <dbReference type="NCBI Taxonomy" id="1882269"/>
    <lineage>
        <taxon>Eukaryota</taxon>
        <taxon>Fungi</taxon>
        <taxon>Dikarya</taxon>
        <taxon>Ascomycota</taxon>
        <taxon>Pezizomycotina</taxon>
        <taxon>Eurotiomycetes</taxon>
        <taxon>Eurotiomycetidae</taxon>
        <taxon>Eurotiales</taxon>
        <taxon>Aspergillaceae</taxon>
        <taxon>Penicillium</taxon>
    </lineage>
</organism>
<keyword evidence="7 15" id="KW-0547">Nucleotide-binding</keyword>
<dbReference type="InterPro" id="IPR027256">
    <property type="entry name" value="P-typ_ATPase_IB"/>
</dbReference>
<evidence type="ECO:0000256" key="14">
    <source>
        <dbReference type="ARBA" id="ARBA00023136"/>
    </source>
</evidence>
<feature type="transmembrane region" description="Helical" evidence="15">
    <location>
        <begin position="605"/>
        <end position="624"/>
    </location>
</feature>
<dbReference type="InterPro" id="IPR044492">
    <property type="entry name" value="P_typ_ATPase_HD_dom"/>
</dbReference>
<evidence type="ECO:0000256" key="3">
    <source>
        <dbReference type="ARBA" id="ARBA00022448"/>
    </source>
</evidence>
<dbReference type="Gene3D" id="3.40.1110.10">
    <property type="entry name" value="Calcium-transporting ATPase, cytoplasmic domain N"/>
    <property type="match status" value="1"/>
</dbReference>
<feature type="transmembrane region" description="Helical" evidence="15">
    <location>
        <begin position="507"/>
        <end position="531"/>
    </location>
</feature>
<dbReference type="GO" id="GO:0005524">
    <property type="term" value="F:ATP binding"/>
    <property type="evidence" value="ECO:0007669"/>
    <property type="project" value="UniProtKB-UniRule"/>
</dbReference>
<dbReference type="InterPro" id="IPR017969">
    <property type="entry name" value="Heavy-metal-associated_CS"/>
</dbReference>
<dbReference type="SFLD" id="SFLDG00002">
    <property type="entry name" value="C1.7:_P-type_atpase_like"/>
    <property type="match status" value="1"/>
</dbReference>
<evidence type="ECO:0000256" key="1">
    <source>
        <dbReference type="ARBA" id="ARBA00004127"/>
    </source>
</evidence>
<keyword evidence="12" id="KW-0186">Copper</keyword>
<comment type="subcellular location">
    <subcellularLocation>
        <location evidence="1">Endomembrane system</location>
        <topology evidence="1">Multi-pass membrane protein</topology>
    </subcellularLocation>
    <subcellularLocation>
        <location evidence="15">Membrane</location>
    </subcellularLocation>
</comment>
<evidence type="ECO:0000256" key="2">
    <source>
        <dbReference type="ARBA" id="ARBA00006024"/>
    </source>
</evidence>
<dbReference type="NCBIfam" id="TIGR01525">
    <property type="entry name" value="ATPase-IB_hvy"/>
    <property type="match status" value="1"/>
</dbReference>
<feature type="transmembrane region" description="Helical" evidence="15">
    <location>
        <begin position="836"/>
        <end position="864"/>
    </location>
</feature>
<feature type="domain" description="HMA" evidence="16">
    <location>
        <begin position="329"/>
        <end position="394"/>
    </location>
</feature>
<dbReference type="GO" id="GO:0016020">
    <property type="term" value="C:membrane"/>
    <property type="evidence" value="ECO:0007669"/>
    <property type="project" value="UniProtKB-SubCell"/>
</dbReference>
<dbReference type="PRINTS" id="PR00119">
    <property type="entry name" value="CATATPASE"/>
</dbReference>
<keyword evidence="14 15" id="KW-0472">Membrane</keyword>
<dbReference type="GO" id="GO:0016887">
    <property type="term" value="F:ATP hydrolysis activity"/>
    <property type="evidence" value="ECO:0007669"/>
    <property type="project" value="InterPro"/>
</dbReference>
<reference evidence="17" key="1">
    <citation type="submission" date="2022-12" db="EMBL/GenBank/DDBJ databases">
        <authorList>
            <person name="Petersen C."/>
        </authorList>
    </citation>
    <scope>NUCLEOTIDE SEQUENCE</scope>
    <source>
        <strain evidence="17">IBT 29495</strain>
    </source>
</reference>
<dbReference type="GO" id="GO:0043682">
    <property type="term" value="F:P-type divalent copper transporter activity"/>
    <property type="evidence" value="ECO:0007669"/>
    <property type="project" value="TreeGrafter"/>
</dbReference>
<dbReference type="InterPro" id="IPR023298">
    <property type="entry name" value="ATPase_P-typ_TM_dom_sf"/>
</dbReference>
<evidence type="ECO:0000313" key="17">
    <source>
        <dbReference type="EMBL" id="KAJ5514138.1"/>
    </source>
</evidence>
<keyword evidence="4 15" id="KW-0812">Transmembrane</keyword>
<keyword evidence="13" id="KW-0406">Ion transport</keyword>
<dbReference type="OrthoDB" id="432719at2759"/>
<feature type="domain" description="HMA" evidence="16">
    <location>
        <begin position="243"/>
        <end position="309"/>
    </location>
</feature>
<dbReference type="SFLD" id="SFLDS00003">
    <property type="entry name" value="Haloacid_Dehalogenase"/>
    <property type="match status" value="1"/>
</dbReference>
<dbReference type="Pfam" id="PF00702">
    <property type="entry name" value="Hydrolase"/>
    <property type="match status" value="1"/>
</dbReference>
<evidence type="ECO:0000256" key="12">
    <source>
        <dbReference type="ARBA" id="ARBA00023008"/>
    </source>
</evidence>
<evidence type="ECO:0000259" key="16">
    <source>
        <dbReference type="PROSITE" id="PS50846"/>
    </source>
</evidence>
<keyword evidence="18" id="KW-1185">Reference proteome</keyword>
<evidence type="ECO:0000256" key="15">
    <source>
        <dbReference type="RuleBase" id="RU362081"/>
    </source>
</evidence>
<dbReference type="SUPFAM" id="SSF56784">
    <property type="entry name" value="HAD-like"/>
    <property type="match status" value="1"/>
</dbReference>